<gene>
    <name evidence="1" type="ORF">CFP56_003752</name>
</gene>
<keyword evidence="2" id="KW-1185">Reference proteome</keyword>
<dbReference type="EMBL" id="PKMF04000118">
    <property type="protein sequence ID" value="KAK7849116.1"/>
    <property type="molecule type" value="Genomic_DNA"/>
</dbReference>
<dbReference type="AlphaFoldDB" id="A0AAW0LE74"/>
<name>A0AAW0LE74_QUESU</name>
<dbReference type="Proteomes" id="UP000237347">
    <property type="component" value="Unassembled WGS sequence"/>
</dbReference>
<evidence type="ECO:0000313" key="2">
    <source>
        <dbReference type="Proteomes" id="UP000237347"/>
    </source>
</evidence>
<reference evidence="1 2" key="1">
    <citation type="journal article" date="2018" name="Sci. Data">
        <title>The draft genome sequence of cork oak.</title>
        <authorList>
            <person name="Ramos A.M."/>
            <person name="Usie A."/>
            <person name="Barbosa P."/>
            <person name="Barros P.M."/>
            <person name="Capote T."/>
            <person name="Chaves I."/>
            <person name="Simoes F."/>
            <person name="Abreu I."/>
            <person name="Carrasquinho I."/>
            <person name="Faro C."/>
            <person name="Guimaraes J.B."/>
            <person name="Mendonca D."/>
            <person name="Nobrega F."/>
            <person name="Rodrigues L."/>
            <person name="Saibo N.J.M."/>
            <person name="Varela M.C."/>
            <person name="Egas C."/>
            <person name="Matos J."/>
            <person name="Miguel C.M."/>
            <person name="Oliveira M.M."/>
            <person name="Ricardo C.P."/>
            <person name="Goncalves S."/>
        </authorList>
    </citation>
    <scope>NUCLEOTIDE SEQUENCE [LARGE SCALE GENOMIC DNA]</scope>
    <source>
        <strain evidence="2">cv. HL8</strain>
    </source>
</reference>
<accession>A0AAW0LE74</accession>
<protein>
    <submittedName>
        <fullName evidence="1">Uncharacterized protein</fullName>
    </submittedName>
</protein>
<organism evidence="1 2">
    <name type="scientific">Quercus suber</name>
    <name type="common">Cork oak</name>
    <dbReference type="NCBI Taxonomy" id="58331"/>
    <lineage>
        <taxon>Eukaryota</taxon>
        <taxon>Viridiplantae</taxon>
        <taxon>Streptophyta</taxon>
        <taxon>Embryophyta</taxon>
        <taxon>Tracheophyta</taxon>
        <taxon>Spermatophyta</taxon>
        <taxon>Magnoliopsida</taxon>
        <taxon>eudicotyledons</taxon>
        <taxon>Gunneridae</taxon>
        <taxon>Pentapetalae</taxon>
        <taxon>rosids</taxon>
        <taxon>fabids</taxon>
        <taxon>Fagales</taxon>
        <taxon>Fagaceae</taxon>
        <taxon>Quercus</taxon>
    </lineage>
</organism>
<proteinExistence type="predicted"/>
<evidence type="ECO:0000313" key="1">
    <source>
        <dbReference type="EMBL" id="KAK7849116.1"/>
    </source>
</evidence>
<sequence length="98" mass="10702">MAATVGGGIATYRHSTVRVFTVNGDTNAVTPMTTTKLSLSHQLKPCGIHGMQMSTERCWLGGFTISAQASIHSFQIFLGREGIARILKNYLEMITKEN</sequence>
<comment type="caution">
    <text evidence="1">The sequence shown here is derived from an EMBL/GenBank/DDBJ whole genome shotgun (WGS) entry which is preliminary data.</text>
</comment>